<keyword evidence="2" id="KW-0378">Hydrolase</keyword>
<dbReference type="GO" id="GO:0016787">
    <property type="term" value="F:hydrolase activity"/>
    <property type="evidence" value="ECO:0007669"/>
    <property type="project" value="UniProtKB-KW"/>
</dbReference>
<protein>
    <submittedName>
        <fullName evidence="2">Alpha/beta hydrolase-like protein</fullName>
    </submittedName>
</protein>
<organism evidence="2 3">
    <name type="scientific">Dendryphion nanum</name>
    <dbReference type="NCBI Taxonomy" id="256645"/>
    <lineage>
        <taxon>Eukaryota</taxon>
        <taxon>Fungi</taxon>
        <taxon>Dikarya</taxon>
        <taxon>Ascomycota</taxon>
        <taxon>Pezizomycotina</taxon>
        <taxon>Dothideomycetes</taxon>
        <taxon>Pleosporomycetidae</taxon>
        <taxon>Pleosporales</taxon>
        <taxon>Torulaceae</taxon>
        <taxon>Dendryphion</taxon>
    </lineage>
</organism>
<dbReference type="Gene3D" id="3.40.50.1820">
    <property type="entry name" value="alpha/beta hydrolase"/>
    <property type="match status" value="1"/>
</dbReference>
<dbReference type="Proteomes" id="UP000700596">
    <property type="component" value="Unassembled WGS sequence"/>
</dbReference>
<name>A0A9P9D4Y9_9PLEO</name>
<dbReference type="PANTHER" id="PTHR43194:SF2">
    <property type="entry name" value="PEROXISOMAL MEMBRANE PROTEIN LPX1"/>
    <property type="match status" value="1"/>
</dbReference>
<evidence type="ECO:0000313" key="3">
    <source>
        <dbReference type="Proteomes" id="UP000700596"/>
    </source>
</evidence>
<dbReference type="SUPFAM" id="SSF53474">
    <property type="entry name" value="alpha/beta-Hydrolases"/>
    <property type="match status" value="1"/>
</dbReference>
<dbReference type="AlphaFoldDB" id="A0A9P9D4Y9"/>
<dbReference type="InterPro" id="IPR000073">
    <property type="entry name" value="AB_hydrolase_1"/>
</dbReference>
<dbReference type="PANTHER" id="PTHR43194">
    <property type="entry name" value="HYDROLASE ALPHA/BETA FOLD FAMILY"/>
    <property type="match status" value="1"/>
</dbReference>
<reference evidence="2" key="1">
    <citation type="journal article" date="2021" name="Nat. Commun.">
        <title>Genetic determinants of endophytism in the Arabidopsis root mycobiome.</title>
        <authorList>
            <person name="Mesny F."/>
            <person name="Miyauchi S."/>
            <person name="Thiergart T."/>
            <person name="Pickel B."/>
            <person name="Atanasova L."/>
            <person name="Karlsson M."/>
            <person name="Huettel B."/>
            <person name="Barry K.W."/>
            <person name="Haridas S."/>
            <person name="Chen C."/>
            <person name="Bauer D."/>
            <person name="Andreopoulos W."/>
            <person name="Pangilinan J."/>
            <person name="LaButti K."/>
            <person name="Riley R."/>
            <person name="Lipzen A."/>
            <person name="Clum A."/>
            <person name="Drula E."/>
            <person name="Henrissat B."/>
            <person name="Kohler A."/>
            <person name="Grigoriev I.V."/>
            <person name="Martin F.M."/>
            <person name="Hacquard S."/>
        </authorList>
    </citation>
    <scope>NUCLEOTIDE SEQUENCE</scope>
    <source>
        <strain evidence="2">MPI-CAGE-CH-0243</strain>
    </source>
</reference>
<evidence type="ECO:0000259" key="1">
    <source>
        <dbReference type="Pfam" id="PF00561"/>
    </source>
</evidence>
<gene>
    <name evidence="2" type="ORF">B0J11DRAFT_511594</name>
</gene>
<dbReference type="InterPro" id="IPR029058">
    <property type="entry name" value="AB_hydrolase_fold"/>
</dbReference>
<feature type="domain" description="AB hydrolase-1" evidence="1">
    <location>
        <begin position="310"/>
        <end position="553"/>
    </location>
</feature>
<dbReference type="OrthoDB" id="2851338at2759"/>
<dbReference type="InterPro" id="IPR050228">
    <property type="entry name" value="Carboxylesterase_BioH"/>
</dbReference>
<accession>A0A9P9D4Y9</accession>
<dbReference type="EMBL" id="JAGMWT010000020">
    <property type="protein sequence ID" value="KAH7112825.1"/>
    <property type="molecule type" value="Genomic_DNA"/>
</dbReference>
<keyword evidence="3" id="KW-1185">Reference proteome</keyword>
<evidence type="ECO:0000313" key="2">
    <source>
        <dbReference type="EMBL" id="KAH7112825.1"/>
    </source>
</evidence>
<proteinExistence type="predicted"/>
<comment type="caution">
    <text evidence="2">The sequence shown here is derived from an EMBL/GenBank/DDBJ whole genome shotgun (WGS) entry which is preliminary data.</text>
</comment>
<sequence>MPPSHPTPGVLLVTMAPNPTLPLSKFHDWYNNEHGPGRLRLPFCKNGFRYRANDHAQGTYSPENPEWMAIYDIEDMDWLTKDVYTRLRQAPVQSQRERDTMAQIKVDRRFWDLAGEWKCDSFPVLEDVSREGEGNVMVSVLLTLHPDDNSKNETELKNWYEQEHVPLLQKVPGWRRTRRFVTSYLDLEAGRAKQFLALHEYAPENGLAGAEFKAATSTKWNNEMYENVISSKTRRVYDLYYTFGAAPRDLTSLSDSSTIPFEATDTLTKTTPSHASPTTTPTISSFVTTPDNVVLPYTLTSLPSTPLTAPLLLCIPSILTTSQIYNNPTFLSPLLSSGFRILLFDPRGRSSLPTASQSPITITTLSSDIIALLDALRVQKTYLLGVSLGGATALHTALTYPHRVEAFVACDTNAVAPPGNPKAWGERIAMAEQEAAKSDTNGEGIVGTSLAEITVRRWFTEPSYADPETLSRITQVKDMVSTNSLPGFKAAVNALYAYDFRPQMRGFKGKGAFLVGEKDGVLPETMKGMAEALGEKGTVLGTIGGAGHLPMVERPQETGEWVKGYFEGGK</sequence>
<dbReference type="Pfam" id="PF00561">
    <property type="entry name" value="Abhydrolase_1"/>
    <property type="match status" value="1"/>
</dbReference>